<keyword evidence="6" id="KW-1185">Reference proteome</keyword>
<comment type="subcellular location">
    <subcellularLocation>
        <location evidence="1">Cell envelope</location>
    </subcellularLocation>
</comment>
<name>A0AAE4AMI9_9FIRM</name>
<keyword evidence="3" id="KW-0732">Signal</keyword>
<feature type="region of interest" description="Disordered" evidence="2">
    <location>
        <begin position="556"/>
        <end position="587"/>
    </location>
</feature>
<dbReference type="EMBL" id="JAUSTO010000013">
    <property type="protein sequence ID" value="MDQ0153161.1"/>
    <property type="molecule type" value="Genomic_DNA"/>
</dbReference>
<protein>
    <submittedName>
        <fullName evidence="5">Repeat protein (TIGR02543 family)</fullName>
    </submittedName>
</protein>
<feature type="compositionally biased region" description="Polar residues" evidence="2">
    <location>
        <begin position="576"/>
        <end position="587"/>
    </location>
</feature>
<dbReference type="Proteomes" id="UP001241537">
    <property type="component" value="Unassembled WGS sequence"/>
</dbReference>
<proteinExistence type="predicted"/>
<evidence type="ECO:0000259" key="4">
    <source>
        <dbReference type="Pfam" id="PF19789"/>
    </source>
</evidence>
<evidence type="ECO:0000313" key="6">
    <source>
        <dbReference type="Proteomes" id="UP001241537"/>
    </source>
</evidence>
<dbReference type="Pfam" id="PF09479">
    <property type="entry name" value="Flg_new"/>
    <property type="match status" value="2"/>
</dbReference>
<accession>A0AAE4AMI9</accession>
<feature type="signal peptide" evidence="3">
    <location>
        <begin position="1"/>
        <end position="31"/>
    </location>
</feature>
<dbReference type="SUPFAM" id="SSF69360">
    <property type="entry name" value="Cell wall binding repeat"/>
    <property type="match status" value="1"/>
</dbReference>
<dbReference type="GO" id="GO:0030313">
    <property type="term" value="C:cell envelope"/>
    <property type="evidence" value="ECO:0007669"/>
    <property type="project" value="UniProtKB-SubCell"/>
</dbReference>
<evidence type="ECO:0000256" key="2">
    <source>
        <dbReference type="SAM" id="MobiDB-lite"/>
    </source>
</evidence>
<gene>
    <name evidence="5" type="ORF">J2S20_001870</name>
</gene>
<dbReference type="AlphaFoldDB" id="A0AAE4AMI9"/>
<feature type="compositionally biased region" description="Gly residues" evidence="2">
    <location>
        <begin position="557"/>
        <end position="572"/>
    </location>
</feature>
<feature type="chain" id="PRO_5041936474" evidence="3">
    <location>
        <begin position="32"/>
        <end position="704"/>
    </location>
</feature>
<dbReference type="NCBIfam" id="TIGR02543">
    <property type="entry name" value="List_Bact_rpt"/>
    <property type="match status" value="2"/>
</dbReference>
<dbReference type="InterPro" id="IPR046240">
    <property type="entry name" value="DUF6273"/>
</dbReference>
<feature type="domain" description="DUF6273" evidence="4">
    <location>
        <begin position="92"/>
        <end position="253"/>
    </location>
</feature>
<dbReference type="Pfam" id="PF19789">
    <property type="entry name" value="DUF6273"/>
    <property type="match status" value="1"/>
</dbReference>
<dbReference type="Gene3D" id="2.10.270.10">
    <property type="entry name" value="Cholin Binding"/>
    <property type="match status" value="1"/>
</dbReference>
<evidence type="ECO:0000256" key="3">
    <source>
        <dbReference type="SAM" id="SignalP"/>
    </source>
</evidence>
<reference evidence="5" key="1">
    <citation type="submission" date="2023-07" db="EMBL/GenBank/DDBJ databases">
        <title>Genomic Encyclopedia of Type Strains, Phase IV (KMG-IV): sequencing the most valuable type-strain genomes for metagenomic binning, comparative biology and taxonomic classification.</title>
        <authorList>
            <person name="Goeker M."/>
        </authorList>
    </citation>
    <scope>NUCLEOTIDE SEQUENCE</scope>
    <source>
        <strain evidence="5">DSM 19659</strain>
    </source>
</reference>
<evidence type="ECO:0000256" key="1">
    <source>
        <dbReference type="ARBA" id="ARBA00004196"/>
    </source>
</evidence>
<sequence>MNRMRKWNKRTALLFAAALSLSAVQSLTAQAAERELRSVNVNIGNDLGIQNPEKPQDGPWEGDRILFGQQRANAIPFRVLDKKTTDFGGTTMFLDCDIILEDKKFNELRATPSNVWKDSSLRRYLNNEEIGLLSTFQPEEQAAVHLSKDPSSHAQWPETWNGLSYGRLSDAGDKLFLLDAREAQHPAYGYSQTSDPVKDREKTYDEDHIHRFWLRSPRTGSTEKVGVVDEQGLVYEHGSNNPGAGISPAFNLKLESVLFAQLLNNPHQDFSETVTPTGEHNAWTLTLRTDNGGFTARRTNPAEIISAAAGGTIHLSLSGRGTMQYANQVSAMLLDQNQTVLFYGKIANPDDHEAEVIIPHGLRDGASYTLRVFLEEARPEHTSYAGNIQEIPFIVGRADTPPANTHTVRFDLNGHGGIAPSDLTAASGAAIAAPAAPTDASYDFGGWYRDAACRNAWNFANDRVTQDMTLYAKWTLKGSLPSGCYRIRFDANGGTVEPAEMTTGTDGKLSHLPVPTRSGYLFEGWFTAAQGGTEIKRQHTFGANKTVYAHWSKVSGGHSGGHSGGRSGGSSGGQRAANSNPIGSRNSGSWIQDAKGFWFRYSNGSYPKNEWKMLPYSGGTAWYAFDEAGYLRTGWFSAGGRWYYLSEAKGAELGKMMTGWKQLSNGKWYYLEPVGTPSHPQGAMYAGEMTPDGYRVDASGAWIH</sequence>
<dbReference type="RefSeq" id="WP_307255176.1">
    <property type="nucleotide sequence ID" value="NZ_JAUSTO010000013.1"/>
</dbReference>
<evidence type="ECO:0000313" key="5">
    <source>
        <dbReference type="EMBL" id="MDQ0153161.1"/>
    </source>
</evidence>
<comment type="caution">
    <text evidence="5">The sequence shown here is derived from an EMBL/GenBank/DDBJ whole genome shotgun (WGS) entry which is preliminary data.</text>
</comment>
<dbReference type="InterPro" id="IPR013378">
    <property type="entry name" value="InlB-like_B-rpt"/>
</dbReference>
<dbReference type="InterPro" id="IPR042229">
    <property type="entry name" value="Listeria/Bacterioides_rpt_sf"/>
</dbReference>
<organism evidence="5 6">
    <name type="scientific">Moryella indoligenes</name>
    <dbReference type="NCBI Taxonomy" id="371674"/>
    <lineage>
        <taxon>Bacteria</taxon>
        <taxon>Bacillati</taxon>
        <taxon>Bacillota</taxon>
        <taxon>Clostridia</taxon>
        <taxon>Lachnospirales</taxon>
        <taxon>Lachnospiraceae</taxon>
        <taxon>Moryella</taxon>
    </lineage>
</organism>
<dbReference type="Gene3D" id="2.60.40.4270">
    <property type="entry name" value="Listeria-Bacteroides repeat domain"/>
    <property type="match status" value="2"/>
</dbReference>